<dbReference type="Pfam" id="PF09313">
    <property type="entry name" value="TehB-like"/>
    <property type="match status" value="1"/>
</dbReference>
<accession>A0ABS1W6W1</accession>
<dbReference type="PANTHER" id="PTHR43861">
    <property type="entry name" value="TRANS-ACONITATE 2-METHYLTRANSFERASE-RELATED"/>
    <property type="match status" value="1"/>
</dbReference>
<dbReference type="InterPro" id="IPR015985">
    <property type="entry name" value="TehB-like_dom"/>
</dbReference>
<keyword evidence="3" id="KW-0808">Transferase</keyword>
<dbReference type="Proteomes" id="UP000809910">
    <property type="component" value="Unassembled WGS sequence"/>
</dbReference>
<comment type="caution">
    <text evidence="3">The sequence shown here is derived from an EMBL/GenBank/DDBJ whole genome shotgun (WGS) entry which is preliminary data.</text>
</comment>
<dbReference type="CDD" id="cd02440">
    <property type="entry name" value="AdoMet_MTases"/>
    <property type="match status" value="1"/>
</dbReference>
<dbReference type="SUPFAM" id="SSF51197">
    <property type="entry name" value="Clavaminate synthase-like"/>
    <property type="match status" value="1"/>
</dbReference>
<evidence type="ECO:0000259" key="1">
    <source>
        <dbReference type="Pfam" id="PF03848"/>
    </source>
</evidence>
<proteinExistence type="predicted"/>
<evidence type="ECO:0000313" key="3">
    <source>
        <dbReference type="EMBL" id="MBL7525093.1"/>
    </source>
</evidence>
<evidence type="ECO:0000313" key="4">
    <source>
        <dbReference type="Proteomes" id="UP000809910"/>
    </source>
</evidence>
<dbReference type="InterPro" id="IPR014710">
    <property type="entry name" value="RmlC-like_jellyroll"/>
</dbReference>
<keyword evidence="4" id="KW-1185">Reference proteome</keyword>
<dbReference type="InterPro" id="IPR015392">
    <property type="entry name" value="TehB/YeaR-like_dom"/>
</dbReference>
<organism evidence="3 4">
    <name type="scientific">Legionella bononiensis</name>
    <dbReference type="NCBI Taxonomy" id="2793102"/>
    <lineage>
        <taxon>Bacteria</taxon>
        <taxon>Pseudomonadati</taxon>
        <taxon>Pseudomonadota</taxon>
        <taxon>Gammaproteobacteria</taxon>
        <taxon>Legionellales</taxon>
        <taxon>Legionellaceae</taxon>
        <taxon>Legionella</taxon>
    </lineage>
</organism>
<dbReference type="RefSeq" id="WP_203113878.1">
    <property type="nucleotide sequence ID" value="NZ_JADWVM010000018.1"/>
</dbReference>
<name>A0ABS1W6W1_9GAMM</name>
<feature type="domain" description="TehB/YeaR-like" evidence="2">
    <location>
        <begin position="24"/>
        <end position="85"/>
    </location>
</feature>
<dbReference type="GO" id="GO:0008168">
    <property type="term" value="F:methyltransferase activity"/>
    <property type="evidence" value="ECO:0007669"/>
    <property type="project" value="UniProtKB-KW"/>
</dbReference>
<dbReference type="GO" id="GO:0032259">
    <property type="term" value="P:methylation"/>
    <property type="evidence" value="ECO:0007669"/>
    <property type="project" value="UniProtKB-KW"/>
</dbReference>
<dbReference type="EMBL" id="JADWVN010000003">
    <property type="protein sequence ID" value="MBL7525093.1"/>
    <property type="molecule type" value="Genomic_DNA"/>
</dbReference>
<reference evidence="3 4" key="1">
    <citation type="submission" date="2020-12" db="EMBL/GenBank/DDBJ databases">
        <title>WGS of Legionella: environmental sample.</title>
        <authorList>
            <person name="Cristino S."/>
            <person name="Girolamini L."/>
            <person name="Salaris S."/>
            <person name="Pascale M.R."/>
            <person name="Mazzotta M."/>
            <person name="Orsini M."/>
            <person name="Grottola A."/>
        </authorList>
    </citation>
    <scope>NUCLEOTIDE SEQUENCE [LARGE SCALE GENOMIC DNA]</scope>
    <source>
        <strain evidence="3 4">30cs62</strain>
    </source>
</reference>
<gene>
    <name evidence="3" type="primary">tehB</name>
    <name evidence="3" type="ORF">I5282_00740</name>
</gene>
<dbReference type="Pfam" id="PF03848">
    <property type="entry name" value="TehB"/>
    <property type="match status" value="1"/>
</dbReference>
<dbReference type="PANTHER" id="PTHR43861:SF1">
    <property type="entry name" value="TRANS-ACONITATE 2-METHYLTRANSFERASE"/>
    <property type="match status" value="1"/>
</dbReference>
<dbReference type="Gene3D" id="2.60.120.10">
    <property type="entry name" value="Jelly Rolls"/>
    <property type="match status" value="1"/>
</dbReference>
<sequence length="298" mass="34077">MLSEFGELRCYKQTTIDSEGKLKFFLEKHSTKEGTWGFLSMVEGEIDFIFLDGSGEELSRSRLNKDNSQLLIPPAAWHKIEPVSSSFSASLQFYCKPNHYFNKKYGLGLVHRDLHYIYTTYLSEQKNLNILDVGCGSGRNLLYFALLGYPIIGIDANRTAIENIIDISQKENFSQIETLVQDLNLPLELKKESQQFVFSTVSLQFLQSQRIPSLLNELQQATTIGGVHYLVFPIKTELYSLPESFSFLPESGELYQFYQNSGWSVIEYKEQVGLLHKQDESGRPLRGLFGHLFAQKIV</sequence>
<feature type="domain" description="Tellurite resistance methyltransferase TehB-like" evidence="1">
    <location>
        <begin position="93"/>
        <end position="284"/>
    </location>
</feature>
<dbReference type="Gene3D" id="3.40.50.150">
    <property type="entry name" value="Vaccinia Virus protein VP39"/>
    <property type="match status" value="1"/>
</dbReference>
<evidence type="ECO:0000259" key="2">
    <source>
        <dbReference type="Pfam" id="PF09313"/>
    </source>
</evidence>
<dbReference type="SUPFAM" id="SSF53335">
    <property type="entry name" value="S-adenosyl-L-methionine-dependent methyltransferases"/>
    <property type="match status" value="1"/>
</dbReference>
<keyword evidence="3" id="KW-0489">Methyltransferase</keyword>
<dbReference type="NCBIfam" id="NF008992">
    <property type="entry name" value="PRK12335.1"/>
    <property type="match status" value="1"/>
</dbReference>
<protein>
    <submittedName>
        <fullName evidence="3">SAM-dependent methyltransferase TehB</fullName>
    </submittedName>
</protein>
<dbReference type="InterPro" id="IPR029063">
    <property type="entry name" value="SAM-dependent_MTases_sf"/>
</dbReference>